<proteinExistence type="predicted"/>
<protein>
    <submittedName>
        <fullName evidence="1">Uncharacterized protein</fullName>
    </submittedName>
</protein>
<geneLocation type="mitochondrion" evidence="1"/>
<accession>A0A101M088</accession>
<dbReference type="AlphaFoldDB" id="A0A101M088"/>
<gene>
    <name evidence="1" type="ORF">ABT39_MTgene4495</name>
</gene>
<dbReference type="EMBL" id="LKAM01000005">
    <property type="protein sequence ID" value="KUM48480.1"/>
    <property type="molecule type" value="Genomic_DNA"/>
</dbReference>
<organism evidence="1">
    <name type="scientific">Picea glauca</name>
    <name type="common">White spruce</name>
    <name type="synonym">Pinus glauca</name>
    <dbReference type="NCBI Taxonomy" id="3330"/>
    <lineage>
        <taxon>Eukaryota</taxon>
        <taxon>Viridiplantae</taxon>
        <taxon>Streptophyta</taxon>
        <taxon>Embryophyta</taxon>
        <taxon>Tracheophyta</taxon>
        <taxon>Spermatophyta</taxon>
        <taxon>Pinopsida</taxon>
        <taxon>Pinidae</taxon>
        <taxon>Conifers I</taxon>
        <taxon>Pinales</taxon>
        <taxon>Pinaceae</taxon>
        <taxon>Picea</taxon>
    </lineage>
</organism>
<reference evidence="1" key="1">
    <citation type="journal article" date="2015" name="Genome Biol. Evol.">
        <title>Organellar Genomes of White Spruce (Picea glauca): Assembly and Annotation.</title>
        <authorList>
            <person name="Jackman S.D."/>
            <person name="Warren R.L."/>
            <person name="Gibb E.A."/>
            <person name="Vandervalk B.P."/>
            <person name="Mohamadi H."/>
            <person name="Chu J."/>
            <person name="Raymond A."/>
            <person name="Pleasance S."/>
            <person name="Coope R."/>
            <person name="Wildung M.R."/>
            <person name="Ritland C.E."/>
            <person name="Bousquet J."/>
            <person name="Jones S.J."/>
            <person name="Bohlmann J."/>
            <person name="Birol I."/>
        </authorList>
    </citation>
    <scope>NUCLEOTIDE SEQUENCE [LARGE SCALE GENOMIC DNA]</scope>
    <source>
        <tissue evidence="1">Flushing bud</tissue>
    </source>
</reference>
<sequence length="60" mass="7291">MHMINAHETMSGEGPSYRHLLSIIRIYLDIYTYLELLPILYHLDRYPHHCMHTLRMLPLR</sequence>
<comment type="caution">
    <text evidence="1">The sequence shown here is derived from an EMBL/GenBank/DDBJ whole genome shotgun (WGS) entry which is preliminary data.</text>
</comment>
<keyword evidence="1" id="KW-0496">Mitochondrion</keyword>
<name>A0A101M088_PICGL</name>
<evidence type="ECO:0000313" key="1">
    <source>
        <dbReference type="EMBL" id="KUM48480.1"/>
    </source>
</evidence>